<evidence type="ECO:0000313" key="1">
    <source>
        <dbReference type="EMBL" id="KAI0067536.1"/>
    </source>
</evidence>
<dbReference type="Proteomes" id="UP000814140">
    <property type="component" value="Unassembled WGS sequence"/>
</dbReference>
<reference evidence="1" key="2">
    <citation type="journal article" date="2022" name="New Phytol.">
        <title>Evolutionary transition to the ectomycorrhizal habit in the genomes of a hyperdiverse lineage of mushroom-forming fungi.</title>
        <authorList>
            <person name="Looney B."/>
            <person name="Miyauchi S."/>
            <person name="Morin E."/>
            <person name="Drula E."/>
            <person name="Courty P.E."/>
            <person name="Kohler A."/>
            <person name="Kuo A."/>
            <person name="LaButti K."/>
            <person name="Pangilinan J."/>
            <person name="Lipzen A."/>
            <person name="Riley R."/>
            <person name="Andreopoulos W."/>
            <person name="He G."/>
            <person name="Johnson J."/>
            <person name="Nolan M."/>
            <person name="Tritt A."/>
            <person name="Barry K.W."/>
            <person name="Grigoriev I.V."/>
            <person name="Nagy L.G."/>
            <person name="Hibbett D."/>
            <person name="Henrissat B."/>
            <person name="Matheny P.B."/>
            <person name="Labbe J."/>
            <person name="Martin F.M."/>
        </authorList>
    </citation>
    <scope>NUCLEOTIDE SEQUENCE</scope>
    <source>
        <strain evidence="1">HHB10654</strain>
    </source>
</reference>
<sequence>MLNTFLTSDHTARTKTTYINAERGGFEMCEVDVVEKQKAALGKRVFLHMRKVMISSVEPATHNNHGAGLLRFTQFFDSLGISEDSRMPALDSLLANFASSAAAQVSGKSAAHWLMGLHMWHTLQGAEWLGSVAKLTPPSSHRPQRPPITIVHIEALFKGLDLTNSCDLANWAVASIAFWGCCCLGELIVQSEGDFDPCRNITQGGAVSFASFHLPFTKTTLHALRHHLKTNLQVPADAPLFAFQTVDGWSPMTKPWFMAICNQVWGNAKLDTVKGGHSFRIGGATELLLRGTPPDVVTLQGHWLSDVFLLYWQKIESILPMFISHSFYSSLSASVRTAIDSFASRYHSSR</sequence>
<name>A0ACB8TGM7_9AGAM</name>
<comment type="caution">
    <text evidence="1">The sequence shown here is derived from an EMBL/GenBank/DDBJ whole genome shotgun (WGS) entry which is preliminary data.</text>
</comment>
<organism evidence="1 2">
    <name type="scientific">Artomyces pyxidatus</name>
    <dbReference type="NCBI Taxonomy" id="48021"/>
    <lineage>
        <taxon>Eukaryota</taxon>
        <taxon>Fungi</taxon>
        <taxon>Dikarya</taxon>
        <taxon>Basidiomycota</taxon>
        <taxon>Agaricomycotina</taxon>
        <taxon>Agaricomycetes</taxon>
        <taxon>Russulales</taxon>
        <taxon>Auriscalpiaceae</taxon>
        <taxon>Artomyces</taxon>
    </lineage>
</organism>
<reference evidence="1" key="1">
    <citation type="submission" date="2021-03" db="EMBL/GenBank/DDBJ databases">
        <authorList>
            <consortium name="DOE Joint Genome Institute"/>
            <person name="Ahrendt S."/>
            <person name="Looney B.P."/>
            <person name="Miyauchi S."/>
            <person name="Morin E."/>
            <person name="Drula E."/>
            <person name="Courty P.E."/>
            <person name="Chicoki N."/>
            <person name="Fauchery L."/>
            <person name="Kohler A."/>
            <person name="Kuo A."/>
            <person name="Labutti K."/>
            <person name="Pangilinan J."/>
            <person name="Lipzen A."/>
            <person name="Riley R."/>
            <person name="Andreopoulos W."/>
            <person name="He G."/>
            <person name="Johnson J."/>
            <person name="Barry K.W."/>
            <person name="Grigoriev I.V."/>
            <person name="Nagy L."/>
            <person name="Hibbett D."/>
            <person name="Henrissat B."/>
            <person name="Matheny P.B."/>
            <person name="Labbe J."/>
            <person name="Martin F."/>
        </authorList>
    </citation>
    <scope>NUCLEOTIDE SEQUENCE</scope>
    <source>
        <strain evidence="1">HHB10654</strain>
    </source>
</reference>
<dbReference type="EMBL" id="MU277190">
    <property type="protein sequence ID" value="KAI0067536.1"/>
    <property type="molecule type" value="Genomic_DNA"/>
</dbReference>
<accession>A0ACB8TGM7</accession>
<evidence type="ECO:0000313" key="2">
    <source>
        <dbReference type="Proteomes" id="UP000814140"/>
    </source>
</evidence>
<keyword evidence="2" id="KW-1185">Reference proteome</keyword>
<gene>
    <name evidence="1" type="ORF">BV25DRAFT_1867937</name>
</gene>
<protein>
    <submittedName>
        <fullName evidence="1">DNA breaking-rejoining enzyme</fullName>
    </submittedName>
</protein>
<proteinExistence type="predicted"/>